<reference evidence="2" key="1">
    <citation type="submission" date="2020-07" db="EMBL/GenBank/DDBJ databases">
        <title>Ethylene signaling mediates host invasion by parasitic plants.</title>
        <authorList>
            <person name="Yoshida S."/>
        </authorList>
    </citation>
    <scope>NUCLEOTIDE SEQUENCE</scope>
    <source>
        <strain evidence="2">Okayama</strain>
    </source>
</reference>
<keyword evidence="3" id="KW-1185">Reference proteome</keyword>
<evidence type="ECO:0000313" key="2">
    <source>
        <dbReference type="EMBL" id="GFQ07892.1"/>
    </source>
</evidence>
<organism evidence="2 3">
    <name type="scientific">Phtheirospermum japonicum</name>
    <dbReference type="NCBI Taxonomy" id="374723"/>
    <lineage>
        <taxon>Eukaryota</taxon>
        <taxon>Viridiplantae</taxon>
        <taxon>Streptophyta</taxon>
        <taxon>Embryophyta</taxon>
        <taxon>Tracheophyta</taxon>
        <taxon>Spermatophyta</taxon>
        <taxon>Magnoliopsida</taxon>
        <taxon>eudicotyledons</taxon>
        <taxon>Gunneridae</taxon>
        <taxon>Pentapetalae</taxon>
        <taxon>asterids</taxon>
        <taxon>lamiids</taxon>
        <taxon>Lamiales</taxon>
        <taxon>Orobanchaceae</taxon>
        <taxon>Orobanchaceae incertae sedis</taxon>
        <taxon>Phtheirospermum</taxon>
    </lineage>
</organism>
<name>A0A830DQG2_9LAMI</name>
<feature type="region of interest" description="Disordered" evidence="1">
    <location>
        <begin position="1"/>
        <end position="36"/>
    </location>
</feature>
<proteinExistence type="predicted"/>
<sequence>MSPTELSEEEKARSKPFKKEEKGSTSSPHKYEYESSDEEIDWRIGLEDIDTQSPKELHAAVGRCFRSTEDQWTFVDKLAETPAVVEAAEKLLKSLKGDGNGCTDCETAFKELWGDEVFLNIIRNGCQQVLFDMMLIG</sequence>
<protein>
    <submittedName>
        <fullName evidence="2">Uncharacterized protein</fullName>
    </submittedName>
</protein>
<feature type="compositionally biased region" description="Basic and acidic residues" evidence="1">
    <location>
        <begin position="9"/>
        <end position="33"/>
    </location>
</feature>
<dbReference type="AlphaFoldDB" id="A0A830DQG2"/>
<comment type="caution">
    <text evidence="2">The sequence shown here is derived from an EMBL/GenBank/DDBJ whole genome shotgun (WGS) entry which is preliminary data.</text>
</comment>
<dbReference type="EMBL" id="BMAC01002092">
    <property type="protein sequence ID" value="GFQ07892.1"/>
    <property type="molecule type" value="Genomic_DNA"/>
</dbReference>
<evidence type="ECO:0000313" key="3">
    <source>
        <dbReference type="Proteomes" id="UP000653305"/>
    </source>
</evidence>
<dbReference type="Proteomes" id="UP000653305">
    <property type="component" value="Unassembled WGS sequence"/>
</dbReference>
<accession>A0A830DQG2</accession>
<gene>
    <name evidence="2" type="ORF">PHJA_002933200</name>
</gene>
<evidence type="ECO:0000256" key="1">
    <source>
        <dbReference type="SAM" id="MobiDB-lite"/>
    </source>
</evidence>